<dbReference type="InterPro" id="IPR015424">
    <property type="entry name" value="PyrdxlP-dep_Trfase"/>
</dbReference>
<accession>X0SPJ7</accession>
<dbReference type="InterPro" id="IPR015421">
    <property type="entry name" value="PyrdxlP-dep_Trfase_major"/>
</dbReference>
<gene>
    <name evidence="2" type="ORF">S01H1_08517</name>
</gene>
<name>X0SPJ7_9ZZZZ</name>
<dbReference type="Pfam" id="PF00266">
    <property type="entry name" value="Aminotran_5"/>
    <property type="match status" value="1"/>
</dbReference>
<feature type="domain" description="Aminotransferase class V" evidence="1">
    <location>
        <begin position="2"/>
        <end position="144"/>
    </location>
</feature>
<dbReference type="InterPro" id="IPR000192">
    <property type="entry name" value="Aminotrans_V_dom"/>
</dbReference>
<dbReference type="InterPro" id="IPR015422">
    <property type="entry name" value="PyrdxlP-dep_Trfase_small"/>
</dbReference>
<dbReference type="AlphaFoldDB" id="X0SPJ7"/>
<organism evidence="2">
    <name type="scientific">marine sediment metagenome</name>
    <dbReference type="NCBI Taxonomy" id="412755"/>
    <lineage>
        <taxon>unclassified sequences</taxon>
        <taxon>metagenomes</taxon>
        <taxon>ecological metagenomes</taxon>
    </lineage>
</organism>
<dbReference type="SUPFAM" id="SSF53383">
    <property type="entry name" value="PLP-dependent transferases"/>
    <property type="match status" value="1"/>
</dbReference>
<dbReference type="Gene3D" id="3.90.1150.10">
    <property type="entry name" value="Aspartate Aminotransferase, domain 1"/>
    <property type="match status" value="1"/>
</dbReference>
<dbReference type="Gene3D" id="3.40.640.10">
    <property type="entry name" value="Type I PLP-dependent aspartate aminotransferase-like (Major domain)"/>
    <property type="match status" value="1"/>
</dbReference>
<reference evidence="2" key="1">
    <citation type="journal article" date="2014" name="Front. Microbiol.">
        <title>High frequency of phylogenetically diverse reductive dehalogenase-homologous genes in deep subseafloor sedimentary metagenomes.</title>
        <authorList>
            <person name="Kawai M."/>
            <person name="Futagami T."/>
            <person name="Toyoda A."/>
            <person name="Takaki Y."/>
            <person name="Nishi S."/>
            <person name="Hori S."/>
            <person name="Arai W."/>
            <person name="Tsubouchi T."/>
            <person name="Morono Y."/>
            <person name="Uchiyama I."/>
            <person name="Ito T."/>
            <person name="Fujiyama A."/>
            <person name="Inagaki F."/>
            <person name="Takami H."/>
        </authorList>
    </citation>
    <scope>NUCLEOTIDE SEQUENCE</scope>
    <source>
        <strain evidence="2">Expedition CK06-06</strain>
    </source>
</reference>
<dbReference type="EMBL" id="BARS01004365">
    <property type="protein sequence ID" value="GAF77051.1"/>
    <property type="molecule type" value="Genomic_DNA"/>
</dbReference>
<evidence type="ECO:0000259" key="1">
    <source>
        <dbReference type="Pfam" id="PF00266"/>
    </source>
</evidence>
<proteinExistence type="predicted"/>
<feature type="non-terminal residue" evidence="2">
    <location>
        <position position="1"/>
    </location>
</feature>
<protein>
    <recommendedName>
        <fullName evidence="1">Aminotransferase class V domain-containing protein</fullName>
    </recommendedName>
</protein>
<evidence type="ECO:0000313" key="2">
    <source>
        <dbReference type="EMBL" id="GAF77051.1"/>
    </source>
</evidence>
<comment type="caution">
    <text evidence="2">The sequence shown here is derived from an EMBL/GenBank/DDBJ whole genome shotgun (WGS) entry which is preliminary data.</text>
</comment>
<sequence>ILYVRRDRSDSLYPSIVGVGWERARNSGAKKFETLGQQAVARFGAMEEAIQFHNTLGMLRISSRARKLADAVRAGVKKRIPNAKFITPIEHQRSWGIVIFHIPGVDTSRVLESLYRKYNVGCAVMGSNIRFSPHFYNTLEDIDKAVYAVAQIS</sequence>